<proteinExistence type="predicted"/>
<dbReference type="InterPro" id="IPR000477">
    <property type="entry name" value="RT_dom"/>
</dbReference>
<accession>A0AAF0QSL0</accession>
<dbReference type="Proteomes" id="UP001234989">
    <property type="component" value="Chromosome 4"/>
</dbReference>
<name>A0AAF0QSL0_SOLVR</name>
<dbReference type="Pfam" id="PF13966">
    <property type="entry name" value="zf-RVT"/>
    <property type="match status" value="1"/>
</dbReference>
<sequence length="908" mass="106494">MTEFSEWINDMEFVDPPLFGGSYTWRRSENHESASRIDRFLYSSQWEEQYQHIKQSVMPKLGSDHNPIMLTCGDMDFKKSYFKFEQWWLGADGFKERVKEWWASFNVSGSPAYILTTKLKLLKGKLKEWGKENKNNWIQRREDILNQITGLENIMEQRALTVDELLQKVHLAMEFEEVIKNEEIAWRQRSRIQWLKNGDKNTKYFHIMATTHKRCNTIDKIEEEGTYITDPEVIKIKIQDYYQNLYKETETWRPNLNLQDFTSINLEEQIWLQRQFEEEEVLKGINLCASDKAPGPDGFPMSFFKEFWSVLKEDILNTMKHFHEFQVFEKSMNATYVALIPKKSGATSPRDFRPISLISGMYKIIAKVLAERLKQVVNKLVNKHQMAFIKGRQIMDAALIDSECVDTRVRGEKAGIMCKLDLEKAYDHVNWGFLLNILRQMGFGHKWLKWIGFCIKTVRFSIHLVGFFSSERGLRQGDPLSPFLFILVMEGLNSMLRIATQSRWIRGFEVSSRAGVSMEICQLLYADDTVIFCEAKEDQIRYIRVILVILETVSGLRVNWRKSSLFPIKEVAQMQRLANILGCKIEQFPTTYLGMPLGSNHKELLIWDGIIQRSEKKLAIWKSQYLSLGGRQTLINAVLDSLPTYVMSLFPLPAKVLEKLDKLRRDFLWFGNKERKGYYLVNWETVQLPKLSGGLGVRNLQIHNECLLTKWLWRYAEEEHALWREVIHHKRHFNDWEIDRVAQLLHAINEFNGFVAMPDTISWVHSEDGRFTVNKLYKKEMGTQQGLRLARWKYVWISQAPTKIKCFVWLVAKRACLTQEVLQRKVVPRCFLCNETNETNSHLFLHCRVTGEEAVKAKKNGGELFQLAYGGQYGRKEMEDAMRTNQTPYRKSKKIAFHICIFGVNRNV</sequence>
<dbReference type="Gene3D" id="3.60.10.10">
    <property type="entry name" value="Endonuclease/exonuclease/phosphatase"/>
    <property type="match status" value="1"/>
</dbReference>
<dbReference type="SUPFAM" id="SSF56219">
    <property type="entry name" value="DNase I-like"/>
    <property type="match status" value="1"/>
</dbReference>
<dbReference type="AlphaFoldDB" id="A0AAF0QSL0"/>
<dbReference type="CDD" id="cd01650">
    <property type="entry name" value="RT_nLTR_like"/>
    <property type="match status" value="1"/>
</dbReference>
<dbReference type="SUPFAM" id="SSF56672">
    <property type="entry name" value="DNA/RNA polymerases"/>
    <property type="match status" value="1"/>
</dbReference>
<dbReference type="InterPro" id="IPR036691">
    <property type="entry name" value="Endo/exonu/phosph_ase_sf"/>
</dbReference>
<reference evidence="2" key="1">
    <citation type="submission" date="2023-08" db="EMBL/GenBank/DDBJ databases">
        <title>A de novo genome assembly of Solanum verrucosum Schlechtendal, a Mexican diploid species geographically isolated from the other diploid A-genome species in potato relatives.</title>
        <authorList>
            <person name="Hosaka K."/>
        </authorList>
    </citation>
    <scope>NUCLEOTIDE SEQUENCE</scope>
    <source>
        <tissue evidence="2">Young leaves</tissue>
    </source>
</reference>
<evidence type="ECO:0000313" key="2">
    <source>
        <dbReference type="EMBL" id="WMV26430.1"/>
    </source>
</evidence>
<dbReference type="Pfam" id="PF00078">
    <property type="entry name" value="RVT_1"/>
    <property type="match status" value="1"/>
</dbReference>
<evidence type="ECO:0000259" key="1">
    <source>
        <dbReference type="PROSITE" id="PS50878"/>
    </source>
</evidence>
<dbReference type="EMBL" id="CP133615">
    <property type="protein sequence ID" value="WMV26430.1"/>
    <property type="molecule type" value="Genomic_DNA"/>
</dbReference>
<organism evidence="2 3">
    <name type="scientific">Solanum verrucosum</name>
    <dbReference type="NCBI Taxonomy" id="315347"/>
    <lineage>
        <taxon>Eukaryota</taxon>
        <taxon>Viridiplantae</taxon>
        <taxon>Streptophyta</taxon>
        <taxon>Embryophyta</taxon>
        <taxon>Tracheophyta</taxon>
        <taxon>Spermatophyta</taxon>
        <taxon>Magnoliopsida</taxon>
        <taxon>eudicotyledons</taxon>
        <taxon>Gunneridae</taxon>
        <taxon>Pentapetalae</taxon>
        <taxon>asterids</taxon>
        <taxon>lamiids</taxon>
        <taxon>Solanales</taxon>
        <taxon>Solanaceae</taxon>
        <taxon>Solanoideae</taxon>
        <taxon>Solaneae</taxon>
        <taxon>Solanum</taxon>
    </lineage>
</organism>
<gene>
    <name evidence="2" type="ORF">MTR67_019815</name>
</gene>
<dbReference type="InterPro" id="IPR026960">
    <property type="entry name" value="RVT-Znf"/>
</dbReference>
<evidence type="ECO:0000313" key="3">
    <source>
        <dbReference type="Proteomes" id="UP001234989"/>
    </source>
</evidence>
<feature type="domain" description="Reverse transcriptase" evidence="1">
    <location>
        <begin position="321"/>
        <end position="597"/>
    </location>
</feature>
<dbReference type="InterPro" id="IPR043502">
    <property type="entry name" value="DNA/RNA_pol_sf"/>
</dbReference>
<keyword evidence="3" id="KW-1185">Reference proteome</keyword>
<protein>
    <recommendedName>
        <fullName evidence="1">Reverse transcriptase domain-containing protein</fullName>
    </recommendedName>
</protein>
<dbReference type="PROSITE" id="PS50878">
    <property type="entry name" value="RT_POL"/>
    <property type="match status" value="1"/>
</dbReference>
<dbReference type="PANTHER" id="PTHR33116:SF85">
    <property type="entry name" value="REVERSE TRANSCRIPTASE ZINC-BINDING DOMAIN-CONTAINING PROTEIN"/>
    <property type="match status" value="1"/>
</dbReference>
<dbReference type="PANTHER" id="PTHR33116">
    <property type="entry name" value="REVERSE TRANSCRIPTASE ZINC-BINDING DOMAIN-CONTAINING PROTEIN-RELATED-RELATED"/>
    <property type="match status" value="1"/>
</dbReference>